<sequence>MATITKFKVPPLREVQPTSTLDHVYSELKHAVMAGEFQPGQPMRLEELASVFGTSHMPIREALNRLVVAGALEQAPRRSVRIPKLTDKQIHDLLAVRLVNEGQAVEWAAGHCSSADIAKLATLNSKLDELERTKDFDVRSYLKINQSFHFTLYALSQNEILLKTIEILWLQSGPLLHLLTAGKTLQHGHKHHSEVVARLAAGDGIGASEALKHDIREAYATMFATLETGWPERT</sequence>
<dbReference type="AlphaFoldDB" id="A0A849KZS6"/>
<keyword evidence="3" id="KW-0804">Transcription</keyword>
<dbReference type="PANTHER" id="PTHR43537:SF39">
    <property type="entry name" value="HTH-TYPE TRANSCRIPTIONAL REGULATOR MCBR"/>
    <property type="match status" value="1"/>
</dbReference>
<evidence type="ECO:0000313" key="5">
    <source>
        <dbReference type="EMBL" id="NNU62932.1"/>
    </source>
</evidence>
<dbReference type="InterPro" id="IPR000524">
    <property type="entry name" value="Tscrpt_reg_HTH_GntR"/>
</dbReference>
<dbReference type="SMART" id="SM00895">
    <property type="entry name" value="FCD"/>
    <property type="match status" value="1"/>
</dbReference>
<dbReference type="GO" id="GO:0003677">
    <property type="term" value="F:DNA binding"/>
    <property type="evidence" value="ECO:0007669"/>
    <property type="project" value="UniProtKB-KW"/>
</dbReference>
<dbReference type="Pfam" id="PF07729">
    <property type="entry name" value="FCD"/>
    <property type="match status" value="1"/>
</dbReference>
<dbReference type="GO" id="GO:0003700">
    <property type="term" value="F:DNA-binding transcription factor activity"/>
    <property type="evidence" value="ECO:0007669"/>
    <property type="project" value="InterPro"/>
</dbReference>
<dbReference type="RefSeq" id="WP_171319337.1">
    <property type="nucleotide sequence ID" value="NZ_JABFCY010000017.1"/>
</dbReference>
<dbReference type="InterPro" id="IPR036390">
    <property type="entry name" value="WH_DNA-bd_sf"/>
</dbReference>
<dbReference type="InterPro" id="IPR008920">
    <property type="entry name" value="TF_FadR/GntR_C"/>
</dbReference>
<reference evidence="5 6" key="1">
    <citation type="submission" date="2020-05" db="EMBL/GenBank/DDBJ databases">
        <title>Draft Genome Sequence of Ochrobactrum soli Isolated from Stable Fly Gut.</title>
        <authorList>
            <person name="Pileggi M.T."/>
            <person name="Vazhakkala L.J."/>
            <person name="Wong C.N."/>
        </authorList>
    </citation>
    <scope>NUCLEOTIDE SEQUENCE [LARGE SCALE GENOMIC DNA]</scope>
    <source>
        <strain evidence="5 6">MTP-C0764</strain>
    </source>
</reference>
<comment type="caution">
    <text evidence="5">The sequence shown here is derived from an EMBL/GenBank/DDBJ whole genome shotgun (WGS) entry which is preliminary data.</text>
</comment>
<keyword evidence="2" id="KW-0238">DNA-binding</keyword>
<dbReference type="EMBL" id="JABFCY010000017">
    <property type="protein sequence ID" value="NNU62932.1"/>
    <property type="molecule type" value="Genomic_DNA"/>
</dbReference>
<dbReference type="PROSITE" id="PS50949">
    <property type="entry name" value="HTH_GNTR"/>
    <property type="match status" value="1"/>
</dbReference>
<protein>
    <submittedName>
        <fullName evidence="5">GntR family transcriptional regulator</fullName>
    </submittedName>
</protein>
<dbReference type="Gene3D" id="1.20.120.530">
    <property type="entry name" value="GntR ligand-binding domain-like"/>
    <property type="match status" value="1"/>
</dbReference>
<dbReference type="InterPro" id="IPR011711">
    <property type="entry name" value="GntR_C"/>
</dbReference>
<proteinExistence type="predicted"/>
<feature type="domain" description="HTH gntR-type" evidence="4">
    <location>
        <begin position="18"/>
        <end position="85"/>
    </location>
</feature>
<accession>A0A849KZS6</accession>
<dbReference type="PANTHER" id="PTHR43537">
    <property type="entry name" value="TRANSCRIPTIONAL REGULATOR, GNTR FAMILY"/>
    <property type="match status" value="1"/>
</dbReference>
<dbReference type="Pfam" id="PF00392">
    <property type="entry name" value="GntR"/>
    <property type="match status" value="1"/>
</dbReference>
<keyword evidence="1" id="KW-0805">Transcription regulation</keyword>
<evidence type="ECO:0000259" key="4">
    <source>
        <dbReference type="PROSITE" id="PS50949"/>
    </source>
</evidence>
<dbReference type="InterPro" id="IPR036388">
    <property type="entry name" value="WH-like_DNA-bd_sf"/>
</dbReference>
<organism evidence="5 6">
    <name type="scientific">Ochrobactrum soli</name>
    <dbReference type="NCBI Taxonomy" id="2448455"/>
    <lineage>
        <taxon>Bacteria</taxon>
        <taxon>Pseudomonadati</taxon>
        <taxon>Pseudomonadota</taxon>
        <taxon>Alphaproteobacteria</taxon>
        <taxon>Hyphomicrobiales</taxon>
        <taxon>Brucellaceae</taxon>
        <taxon>Brucella/Ochrobactrum group</taxon>
        <taxon>Ochrobactrum</taxon>
    </lineage>
</organism>
<name>A0A849KZS6_9HYPH</name>
<dbReference type="Gene3D" id="1.10.10.10">
    <property type="entry name" value="Winged helix-like DNA-binding domain superfamily/Winged helix DNA-binding domain"/>
    <property type="match status" value="1"/>
</dbReference>
<evidence type="ECO:0000313" key="6">
    <source>
        <dbReference type="Proteomes" id="UP000574931"/>
    </source>
</evidence>
<dbReference type="Proteomes" id="UP000574931">
    <property type="component" value="Unassembled WGS sequence"/>
</dbReference>
<dbReference type="SUPFAM" id="SSF48008">
    <property type="entry name" value="GntR ligand-binding domain-like"/>
    <property type="match status" value="1"/>
</dbReference>
<keyword evidence="6" id="KW-1185">Reference proteome</keyword>
<dbReference type="SUPFAM" id="SSF46785">
    <property type="entry name" value="Winged helix' DNA-binding domain"/>
    <property type="match status" value="1"/>
</dbReference>
<evidence type="ECO:0000256" key="2">
    <source>
        <dbReference type="ARBA" id="ARBA00023125"/>
    </source>
</evidence>
<gene>
    <name evidence="5" type="ORF">HKX02_22115</name>
</gene>
<evidence type="ECO:0000256" key="3">
    <source>
        <dbReference type="ARBA" id="ARBA00023163"/>
    </source>
</evidence>
<dbReference type="SMART" id="SM00345">
    <property type="entry name" value="HTH_GNTR"/>
    <property type="match status" value="1"/>
</dbReference>
<evidence type="ECO:0000256" key="1">
    <source>
        <dbReference type="ARBA" id="ARBA00023015"/>
    </source>
</evidence>